<sequence length="457" mass="51817">MNSMCYYPTYEEMLYPEKIDNSCREKAIKALKKDELNSINLFNITWKDKSNKVRKLVLPKELTGVNANILVLLGNDFPSGSHKVGPAYATLIESYLDGNMIPGKHTLLAPSTGNFGIGAAYICKLMGYDSIVVMPENVSNERHERIKKYGGKLSLTPPSESDVIFTLEKTYELAKNNSNYRVLAQFEFFSNYRFHRYVTGNSAIEAAKNIGNGKIACFCSAPGSGGTLAAGDEIKKVFSQCQVTAVEPFECSTLSNGRRGQHRIEGIGDKMCTLIHNVLNTDYIACIKEKEAMLGFKILHDYGKALEEVGVSSKLAQYMKNIFGPSGICNILGAIKMAKYLNLGSDDNVVTIATDGFDRYGSVLKKLNKEFKEDNNSTVKQWIKDVFLNQDINEIYDFRSSEAKERLYKQKEKDWLHFGHSKEYLDSMRTMNFWDREYVKINDYNEKIKKFRNKHMI</sequence>
<dbReference type="PANTHER" id="PTHR10314">
    <property type="entry name" value="CYSTATHIONINE BETA-SYNTHASE"/>
    <property type="match status" value="1"/>
</dbReference>
<comment type="cofactor">
    <cofactor evidence="1">
        <name>pyridoxal 5'-phosphate</name>
        <dbReference type="ChEBI" id="CHEBI:597326"/>
    </cofactor>
</comment>
<dbReference type="SUPFAM" id="SSF53686">
    <property type="entry name" value="Tryptophan synthase beta subunit-like PLP-dependent enzymes"/>
    <property type="match status" value="1"/>
</dbReference>
<feature type="domain" description="Tryptophan synthase beta chain-like PALP" evidence="3">
    <location>
        <begin position="75"/>
        <end position="355"/>
    </location>
</feature>
<proteinExistence type="predicted"/>
<evidence type="ECO:0000256" key="1">
    <source>
        <dbReference type="ARBA" id="ARBA00001933"/>
    </source>
</evidence>
<keyword evidence="2" id="KW-0663">Pyridoxal phosphate</keyword>
<evidence type="ECO:0000313" key="5">
    <source>
        <dbReference type="Proteomes" id="UP001079657"/>
    </source>
</evidence>
<dbReference type="EMBL" id="JAPQES010000004">
    <property type="protein sequence ID" value="MCY6371594.1"/>
    <property type="molecule type" value="Genomic_DNA"/>
</dbReference>
<comment type="caution">
    <text evidence="4">The sequence shown here is derived from an EMBL/GenBank/DDBJ whole genome shotgun (WGS) entry which is preliminary data.</text>
</comment>
<reference evidence="4" key="1">
    <citation type="submission" date="2022-12" db="EMBL/GenBank/DDBJ databases">
        <authorList>
            <person name="Wang J."/>
        </authorList>
    </citation>
    <scope>NUCLEOTIDE SEQUENCE</scope>
    <source>
        <strain evidence="4">HY-42-06</strain>
    </source>
</reference>
<dbReference type="InterPro" id="IPR001926">
    <property type="entry name" value="TrpB-like_PALP"/>
</dbReference>
<accession>A0ABT4CUG0</accession>
<evidence type="ECO:0000259" key="3">
    <source>
        <dbReference type="Pfam" id="PF00291"/>
    </source>
</evidence>
<keyword evidence="5" id="KW-1185">Reference proteome</keyword>
<dbReference type="InterPro" id="IPR036052">
    <property type="entry name" value="TrpB-like_PALP_sf"/>
</dbReference>
<dbReference type="InterPro" id="IPR050214">
    <property type="entry name" value="Cys_Synth/Cystath_Beta-Synth"/>
</dbReference>
<organism evidence="4 5">
    <name type="scientific">Clostridium ganghwense</name>
    <dbReference type="NCBI Taxonomy" id="312089"/>
    <lineage>
        <taxon>Bacteria</taxon>
        <taxon>Bacillati</taxon>
        <taxon>Bacillota</taxon>
        <taxon>Clostridia</taxon>
        <taxon>Eubacteriales</taxon>
        <taxon>Clostridiaceae</taxon>
        <taxon>Clostridium</taxon>
    </lineage>
</organism>
<dbReference type="Proteomes" id="UP001079657">
    <property type="component" value="Unassembled WGS sequence"/>
</dbReference>
<name>A0ABT4CUG0_9CLOT</name>
<protein>
    <submittedName>
        <fullName evidence="4">Pyridoxal-phosphate dependent enzyme</fullName>
    </submittedName>
</protein>
<gene>
    <name evidence="4" type="ORF">OXH55_13175</name>
</gene>
<dbReference type="RefSeq" id="WP_268050449.1">
    <property type="nucleotide sequence ID" value="NZ_JAPQES010000004.1"/>
</dbReference>
<evidence type="ECO:0000256" key="2">
    <source>
        <dbReference type="ARBA" id="ARBA00022898"/>
    </source>
</evidence>
<evidence type="ECO:0000313" key="4">
    <source>
        <dbReference type="EMBL" id="MCY6371594.1"/>
    </source>
</evidence>
<dbReference type="Pfam" id="PF00291">
    <property type="entry name" value="PALP"/>
    <property type="match status" value="1"/>
</dbReference>
<dbReference type="Gene3D" id="3.40.50.1100">
    <property type="match status" value="2"/>
</dbReference>